<comment type="caution">
    <text evidence="1">The sequence shown here is derived from an EMBL/GenBank/DDBJ whole genome shotgun (WGS) entry which is preliminary data.</text>
</comment>
<keyword evidence="2" id="KW-1185">Reference proteome</keyword>
<reference evidence="1 2" key="1">
    <citation type="submission" date="2019-08" db="EMBL/GenBank/DDBJ databases">
        <title>The genome of the soybean aphid Biotype 1, its phylome, world population structure and adaptation to the North American continent.</title>
        <authorList>
            <person name="Giordano R."/>
            <person name="Donthu R.K."/>
            <person name="Hernandez A.G."/>
            <person name="Wright C.L."/>
            <person name="Zimin A.V."/>
        </authorList>
    </citation>
    <scope>NUCLEOTIDE SEQUENCE [LARGE SCALE GENOMIC DNA]</scope>
    <source>
        <tissue evidence="1">Whole aphids</tissue>
    </source>
</reference>
<gene>
    <name evidence="1" type="ORF">AGLY_015217</name>
</gene>
<dbReference type="Proteomes" id="UP000475862">
    <property type="component" value="Unassembled WGS sequence"/>
</dbReference>
<dbReference type="EMBL" id="VYZN01000069">
    <property type="protein sequence ID" value="KAE9524380.1"/>
    <property type="molecule type" value="Genomic_DNA"/>
</dbReference>
<dbReference type="AlphaFoldDB" id="A0A6G0T157"/>
<name>A0A6G0T157_APHGL</name>
<evidence type="ECO:0000313" key="1">
    <source>
        <dbReference type="EMBL" id="KAE9524380.1"/>
    </source>
</evidence>
<protein>
    <submittedName>
        <fullName evidence="1">Uncharacterized protein</fullName>
    </submittedName>
</protein>
<organism evidence="1 2">
    <name type="scientific">Aphis glycines</name>
    <name type="common">Soybean aphid</name>
    <dbReference type="NCBI Taxonomy" id="307491"/>
    <lineage>
        <taxon>Eukaryota</taxon>
        <taxon>Metazoa</taxon>
        <taxon>Ecdysozoa</taxon>
        <taxon>Arthropoda</taxon>
        <taxon>Hexapoda</taxon>
        <taxon>Insecta</taxon>
        <taxon>Pterygota</taxon>
        <taxon>Neoptera</taxon>
        <taxon>Paraneoptera</taxon>
        <taxon>Hemiptera</taxon>
        <taxon>Sternorrhyncha</taxon>
        <taxon>Aphidomorpha</taxon>
        <taxon>Aphidoidea</taxon>
        <taxon>Aphididae</taxon>
        <taxon>Aphidini</taxon>
        <taxon>Aphis</taxon>
        <taxon>Aphis</taxon>
    </lineage>
</organism>
<accession>A0A6G0T157</accession>
<sequence length="274" mass="30950">MCSIKQLNCNLNISLEAVISEFTIHKEYINVINTISLCPRLKAYCNFSSKFIGGKTYMLNKTSLYGLYNVNAKNLPNNRKSIPCCNSDAHSILFNTSILCTKLSIKCLQKTPSSNNIIINSLKNICIPGNSLAGLTLYPLGLVHTDFHTVSNFQHKTFLLMENNLWHHVHHQILPYLLKYLNLKTLHHHLCSENKLNLFSNILANSGAYALITFCFKMRLIIVRSNLSSLHKEFLIYPSFFVLSYYNSIIRCTIGDSTSGTLNTLLITGSFSSD</sequence>
<evidence type="ECO:0000313" key="2">
    <source>
        <dbReference type="Proteomes" id="UP000475862"/>
    </source>
</evidence>
<proteinExistence type="predicted"/>